<dbReference type="EMBL" id="FNBO01000018">
    <property type="protein sequence ID" value="SDG17081.1"/>
    <property type="molecule type" value="Genomic_DNA"/>
</dbReference>
<dbReference type="OrthoDB" id="335562at2157"/>
<dbReference type="RefSeq" id="WP_149799825.1">
    <property type="nucleotide sequence ID" value="NZ_FNBO01000018.1"/>
</dbReference>
<evidence type="ECO:0000313" key="2">
    <source>
        <dbReference type="Proteomes" id="UP000324020"/>
    </source>
</evidence>
<gene>
    <name evidence="1" type="ORF">SAMN04488067_11840</name>
</gene>
<dbReference type="AlphaFoldDB" id="A0A1G7S290"/>
<dbReference type="Proteomes" id="UP000324020">
    <property type="component" value="Unassembled WGS sequence"/>
</dbReference>
<organism evidence="1 2">
    <name type="scientific">Halorubrum xinjiangense</name>
    <dbReference type="NCBI Taxonomy" id="261291"/>
    <lineage>
        <taxon>Archaea</taxon>
        <taxon>Methanobacteriati</taxon>
        <taxon>Methanobacteriota</taxon>
        <taxon>Stenosarchaea group</taxon>
        <taxon>Halobacteria</taxon>
        <taxon>Halobacteriales</taxon>
        <taxon>Haloferacaceae</taxon>
        <taxon>Halorubrum</taxon>
    </lineage>
</organism>
<name>A0A1G7S290_9EURY</name>
<proteinExistence type="predicted"/>
<accession>A0A1G7S290</accession>
<sequence>MAPGARRNRTVRALAALALVVPVAFLVGRAVGFWRVRLAVGRLLALLPNEGAPDHVQVLPPPPDEYAGTLPTSPAETRERLPECGFSELVRAYFHAYDRDGETVHEVGSFVHRPEGLTGDWQVHVRLFPAPDGATEVWAHWERNPYVAPLAHLRMEGYDPARGERMAAELIDDL</sequence>
<evidence type="ECO:0000313" key="1">
    <source>
        <dbReference type="EMBL" id="SDG17081.1"/>
    </source>
</evidence>
<protein>
    <submittedName>
        <fullName evidence="1">Uncharacterized protein</fullName>
    </submittedName>
</protein>
<keyword evidence="2" id="KW-1185">Reference proteome</keyword>
<reference evidence="1 2" key="1">
    <citation type="submission" date="2016-10" db="EMBL/GenBank/DDBJ databases">
        <authorList>
            <person name="Varghese N."/>
            <person name="Submissions S."/>
        </authorList>
    </citation>
    <scope>NUCLEOTIDE SEQUENCE [LARGE SCALE GENOMIC DNA]</scope>
    <source>
        <strain evidence="1 2">CGMCC 1.3527</strain>
    </source>
</reference>